<dbReference type="InterPro" id="IPR043128">
    <property type="entry name" value="Rev_trsase/Diguanyl_cyclase"/>
</dbReference>
<evidence type="ECO:0000256" key="1">
    <source>
        <dbReference type="ARBA" id="ARBA00022670"/>
    </source>
</evidence>
<keyword evidence="12" id="KW-0175">Coiled coil</keyword>
<dbReference type="Gene3D" id="2.40.70.10">
    <property type="entry name" value="Acid Proteases"/>
    <property type="match status" value="1"/>
</dbReference>
<dbReference type="Pfam" id="PF03732">
    <property type="entry name" value="Retrotrans_gag"/>
    <property type="match status" value="1"/>
</dbReference>
<evidence type="ECO:0000256" key="10">
    <source>
        <dbReference type="ARBA" id="ARBA00022918"/>
    </source>
</evidence>
<keyword evidence="11" id="KW-0511">Multifunctional enzyme</keyword>
<keyword evidence="3" id="KW-0548">Nucleotidyltransferase</keyword>
<evidence type="ECO:0000313" key="14">
    <source>
        <dbReference type="Proteomes" id="UP000235220"/>
    </source>
</evidence>
<keyword evidence="8" id="KW-0694">RNA-binding</keyword>
<keyword evidence="6" id="KW-0378">Hydrolase</keyword>
<dbReference type="Gramene" id="Jr02_19600_p1">
    <property type="protein sequence ID" value="cds.Jr02_19600_p1"/>
    <property type="gene ID" value="Jr02_19600"/>
</dbReference>
<dbReference type="CDD" id="cd01647">
    <property type="entry name" value="RT_LTR"/>
    <property type="match status" value="1"/>
</dbReference>
<dbReference type="PANTHER" id="PTHR37984:SF5">
    <property type="entry name" value="PROTEIN NYNRIN-LIKE"/>
    <property type="match status" value="1"/>
</dbReference>
<dbReference type="InterPro" id="IPR041577">
    <property type="entry name" value="RT_RNaseH_2"/>
</dbReference>
<name>A0A2I4GS34_JUGRE</name>
<sequence>MAENTRSKQQQQHVDALQVQMDQTKQELHEVKTDVQEIKDMLRAHFAQQNNPLPPPPPPPHNPFQLEFDNTDRRRFNPRGVKLEFPHFQGANPTAWLFKANHYFDFHQTPLPHRLLMASYHMEGEALVWFQEVENGGLFRDWEMFSRALLLRFGPTAYDDPMEALTRLKQSGTVAAYMSQFEALANRVRGLSDSHKLSCFLSGLRDEVRIPTRILNPVHLHAAYGLAKMQEEYYCSTKKFTKSTGDKPNTMSGSNSFQSFYSGDAYHKWKNPTGGTKPVYSTQMDEKRRKGLCYHCDEKWNPLHKCKSPKIYLLQGSEDEGDEQEELQGDENVGKTQPETLFSSNEQPEISLAAIAGTPTSKTMRVVGSILGEQVIILLDSGSSHNFIDTAVASRLKFPVDYSVNLRVRVANGQGLSSEGICRSAPLKVQGNLLNPPLHLLDLAGCGIVLGIQWLETLDTISWNFSKSLMNFVLDGKPIEFKGLKLNSSVVEDGDKLLKATMTTEKGILLQIMCEEVTNEKCEDVDGQISDLLEEFEGVFSELQGLPPPRGHDHHIVLKEGTQPISNRPYRYPYYQKTEIEKIVTELLMSGVVRPSSSPFASPVLLVRKADGSWRLCVDYRALNKETIKAKFPIPVIDELLDELFGSVIFSKLDLRSGYHQVRVVPSDIPKTAFRTHERHYEFLVMPFGLTNVPATFQGLMNDVFKPFLRKFVLVFFDDILVYSKSMGEHVDHLREVLNTLKQHCLFAKKSKCRFAVNEVDYLGHIINDKGVMADPSKIVSMIEWPEPKNVKALRGFLGLTSYYLKFIRNYGLIAAPLTSLLRKNSFSWNPEAYEAFTALKQAMSQPPVLKLPDFSKPFVIECDASRKGIGAVLMQLGQPIYFLNQALKGKALLLSKYEKELLALVIAVQKWRPYFLGQPFIIKTDQQALKFLLEQRVGNEKQQKWITKLMGYDFSIEYKKGKENKVADALSRREGETENLFAQL</sequence>
<feature type="compositionally biased region" description="Pro residues" evidence="13">
    <location>
        <begin position="52"/>
        <end position="62"/>
    </location>
</feature>
<dbReference type="KEGG" id="jre:109010355"/>
<dbReference type="InterPro" id="IPR005162">
    <property type="entry name" value="Retrotrans_gag_dom"/>
</dbReference>
<feature type="coiled-coil region" evidence="12">
    <location>
        <begin position="7"/>
        <end position="41"/>
    </location>
</feature>
<dbReference type="AlphaFoldDB" id="A0A2I4GS34"/>
<dbReference type="GO" id="GO:0015074">
    <property type="term" value="P:DNA integration"/>
    <property type="evidence" value="ECO:0007669"/>
    <property type="project" value="UniProtKB-KW"/>
</dbReference>
<dbReference type="GO" id="GO:0003723">
    <property type="term" value="F:RNA binding"/>
    <property type="evidence" value="ECO:0007669"/>
    <property type="project" value="UniProtKB-KW"/>
</dbReference>
<proteinExistence type="predicted"/>
<evidence type="ECO:0000313" key="15">
    <source>
        <dbReference type="RefSeq" id="XP_018846700.1"/>
    </source>
</evidence>
<dbReference type="CDD" id="cd00303">
    <property type="entry name" value="retropepsin_like"/>
    <property type="match status" value="1"/>
</dbReference>
<dbReference type="GO" id="GO:0006508">
    <property type="term" value="P:proteolysis"/>
    <property type="evidence" value="ECO:0007669"/>
    <property type="project" value="UniProtKB-KW"/>
</dbReference>
<dbReference type="FunFam" id="3.30.70.270:FF:000020">
    <property type="entry name" value="Transposon Tf2-6 polyprotein-like Protein"/>
    <property type="match status" value="1"/>
</dbReference>
<dbReference type="InterPro" id="IPR000477">
    <property type="entry name" value="RT_dom"/>
</dbReference>
<feature type="compositionally biased region" description="Acidic residues" evidence="13">
    <location>
        <begin position="318"/>
        <end position="329"/>
    </location>
</feature>
<dbReference type="GO" id="GO:0003964">
    <property type="term" value="F:RNA-directed DNA polymerase activity"/>
    <property type="evidence" value="ECO:0007669"/>
    <property type="project" value="UniProtKB-KW"/>
</dbReference>
<evidence type="ECO:0000256" key="7">
    <source>
        <dbReference type="ARBA" id="ARBA00022842"/>
    </source>
</evidence>
<keyword evidence="7" id="KW-0460">Magnesium</keyword>
<organism evidence="14 15">
    <name type="scientific">Juglans regia</name>
    <name type="common">English walnut</name>
    <dbReference type="NCBI Taxonomy" id="51240"/>
    <lineage>
        <taxon>Eukaryota</taxon>
        <taxon>Viridiplantae</taxon>
        <taxon>Streptophyta</taxon>
        <taxon>Embryophyta</taxon>
        <taxon>Tracheophyta</taxon>
        <taxon>Spermatophyta</taxon>
        <taxon>Magnoliopsida</taxon>
        <taxon>eudicotyledons</taxon>
        <taxon>Gunneridae</taxon>
        <taxon>Pentapetalae</taxon>
        <taxon>rosids</taxon>
        <taxon>fabids</taxon>
        <taxon>Fagales</taxon>
        <taxon>Juglandaceae</taxon>
        <taxon>Juglans</taxon>
    </lineage>
</organism>
<dbReference type="SUPFAM" id="SSF56672">
    <property type="entry name" value="DNA/RNA polymerases"/>
    <property type="match status" value="1"/>
</dbReference>
<dbReference type="GO" id="GO:0004190">
    <property type="term" value="F:aspartic-type endopeptidase activity"/>
    <property type="evidence" value="ECO:0007669"/>
    <property type="project" value="InterPro"/>
</dbReference>
<keyword evidence="4" id="KW-0540">Nuclease</keyword>
<evidence type="ECO:0000256" key="3">
    <source>
        <dbReference type="ARBA" id="ARBA00022695"/>
    </source>
</evidence>
<keyword evidence="5" id="KW-0255">Endonuclease</keyword>
<dbReference type="RefSeq" id="XP_018846700.1">
    <property type="nucleotide sequence ID" value="XM_018991155.1"/>
</dbReference>
<keyword evidence="10" id="KW-0695">RNA-directed DNA polymerase</keyword>
<evidence type="ECO:0000256" key="11">
    <source>
        <dbReference type="ARBA" id="ARBA00023268"/>
    </source>
</evidence>
<evidence type="ECO:0000256" key="13">
    <source>
        <dbReference type="SAM" id="MobiDB-lite"/>
    </source>
</evidence>
<dbReference type="InterPro" id="IPR043502">
    <property type="entry name" value="DNA/RNA_pol_sf"/>
</dbReference>
<dbReference type="Pfam" id="PF00078">
    <property type="entry name" value="RVT_1"/>
    <property type="match status" value="1"/>
</dbReference>
<dbReference type="Gene3D" id="3.30.70.270">
    <property type="match status" value="2"/>
</dbReference>
<dbReference type="GeneID" id="109010355"/>
<evidence type="ECO:0000256" key="2">
    <source>
        <dbReference type="ARBA" id="ARBA00022679"/>
    </source>
</evidence>
<accession>A0A2I4GS34</accession>
<dbReference type="Gene3D" id="3.10.10.10">
    <property type="entry name" value="HIV Type 1 Reverse Transcriptase, subunit A, domain 1"/>
    <property type="match status" value="1"/>
</dbReference>
<dbReference type="PROSITE" id="PS50878">
    <property type="entry name" value="RT_POL"/>
    <property type="match status" value="1"/>
</dbReference>
<dbReference type="Pfam" id="PF08284">
    <property type="entry name" value="RVP_2"/>
    <property type="match status" value="1"/>
</dbReference>
<evidence type="ECO:0000256" key="8">
    <source>
        <dbReference type="ARBA" id="ARBA00022884"/>
    </source>
</evidence>
<keyword evidence="2" id="KW-0808">Transferase</keyword>
<feature type="region of interest" description="Disordered" evidence="13">
    <location>
        <begin position="318"/>
        <end position="338"/>
    </location>
</feature>
<dbReference type="Proteomes" id="UP000235220">
    <property type="component" value="Chromosome 2"/>
</dbReference>
<gene>
    <name evidence="15" type="primary">LOC109010355</name>
</gene>
<dbReference type="CDD" id="cd09274">
    <property type="entry name" value="RNase_HI_RT_Ty3"/>
    <property type="match status" value="1"/>
</dbReference>
<dbReference type="STRING" id="51240.A0A2I4GS34"/>
<dbReference type="PROSITE" id="PS00141">
    <property type="entry name" value="ASP_PROTEASE"/>
    <property type="match status" value="1"/>
</dbReference>
<dbReference type="InterPro" id="IPR021109">
    <property type="entry name" value="Peptidase_aspartic_dom_sf"/>
</dbReference>
<evidence type="ECO:0000256" key="5">
    <source>
        <dbReference type="ARBA" id="ARBA00022759"/>
    </source>
</evidence>
<feature type="region of interest" description="Disordered" evidence="13">
    <location>
        <begin position="48"/>
        <end position="68"/>
    </location>
</feature>
<dbReference type="PANTHER" id="PTHR37984">
    <property type="entry name" value="PROTEIN CBG26694"/>
    <property type="match status" value="1"/>
</dbReference>
<dbReference type="InterPro" id="IPR001969">
    <property type="entry name" value="Aspartic_peptidase_AS"/>
</dbReference>
<dbReference type="OrthoDB" id="1738534at2759"/>
<evidence type="ECO:0000256" key="6">
    <source>
        <dbReference type="ARBA" id="ARBA00022801"/>
    </source>
</evidence>
<evidence type="ECO:0000256" key="4">
    <source>
        <dbReference type="ARBA" id="ARBA00022722"/>
    </source>
</evidence>
<keyword evidence="9" id="KW-0229">DNA integration</keyword>
<evidence type="ECO:0000256" key="12">
    <source>
        <dbReference type="SAM" id="Coils"/>
    </source>
</evidence>
<dbReference type="FunFam" id="3.10.10.10:FF:000007">
    <property type="entry name" value="Retrovirus-related Pol polyprotein from transposon 17.6-like Protein"/>
    <property type="match status" value="1"/>
</dbReference>
<keyword evidence="1" id="KW-0645">Protease</keyword>
<evidence type="ECO:0000256" key="9">
    <source>
        <dbReference type="ARBA" id="ARBA00022908"/>
    </source>
</evidence>
<reference evidence="15" key="1">
    <citation type="submission" date="2025-08" db="UniProtKB">
        <authorList>
            <consortium name="RefSeq"/>
        </authorList>
    </citation>
    <scope>IDENTIFICATION</scope>
    <source>
        <tissue evidence="15">Leaves</tissue>
    </source>
</reference>
<dbReference type="Gene3D" id="3.10.20.370">
    <property type="match status" value="1"/>
</dbReference>
<dbReference type="Pfam" id="PF17919">
    <property type="entry name" value="RT_RNaseH_2"/>
    <property type="match status" value="1"/>
</dbReference>
<keyword evidence="14" id="KW-1185">Reference proteome</keyword>
<protein>
    <submittedName>
        <fullName evidence="15">Uncharacterized protein LOC109010355</fullName>
    </submittedName>
</protein>
<dbReference type="GO" id="GO:0004519">
    <property type="term" value="F:endonuclease activity"/>
    <property type="evidence" value="ECO:0007669"/>
    <property type="project" value="UniProtKB-KW"/>
</dbReference>
<dbReference type="InterPro" id="IPR050951">
    <property type="entry name" value="Retrovirus_Pol_polyprotein"/>
</dbReference>